<feature type="region of interest" description="Disordered" evidence="2">
    <location>
        <begin position="369"/>
        <end position="391"/>
    </location>
</feature>
<evidence type="ECO:0000256" key="2">
    <source>
        <dbReference type="SAM" id="MobiDB-lite"/>
    </source>
</evidence>
<evidence type="ECO:0000313" key="4">
    <source>
        <dbReference type="EMBL" id="NYD46532.1"/>
    </source>
</evidence>
<reference evidence="4 5" key="1">
    <citation type="submission" date="2020-07" db="EMBL/GenBank/DDBJ databases">
        <title>Sequencing the genomes of 1000 actinobacteria strains.</title>
        <authorList>
            <person name="Klenk H.-P."/>
        </authorList>
    </citation>
    <scope>NUCLEOTIDE SEQUENCE [LARGE SCALE GENOMIC DNA]</scope>
    <source>
        <strain evidence="4 5">DSM 40398</strain>
    </source>
</reference>
<comment type="caution">
    <text evidence="4">The sequence shown here is derived from an EMBL/GenBank/DDBJ whole genome shotgun (WGS) entry which is preliminary data.</text>
</comment>
<dbReference type="GO" id="GO:1901137">
    <property type="term" value="P:carbohydrate derivative biosynthetic process"/>
    <property type="evidence" value="ECO:0007669"/>
    <property type="project" value="UniProtKB-ARBA"/>
</dbReference>
<dbReference type="Pfam" id="PF00534">
    <property type="entry name" value="Glycos_transf_1"/>
    <property type="match status" value="1"/>
</dbReference>
<dbReference type="RefSeq" id="WP_218905321.1">
    <property type="nucleotide sequence ID" value="NZ_JACCBA010000001.1"/>
</dbReference>
<dbReference type="EC" id="2.4.1.-" evidence="4"/>
<keyword evidence="4" id="KW-0328">Glycosyltransferase</keyword>
<dbReference type="EMBL" id="JACCBA010000001">
    <property type="protein sequence ID" value="NYD46532.1"/>
    <property type="molecule type" value="Genomic_DNA"/>
</dbReference>
<evidence type="ECO:0000256" key="1">
    <source>
        <dbReference type="ARBA" id="ARBA00022679"/>
    </source>
</evidence>
<protein>
    <submittedName>
        <fullName evidence="4">Phosphatidylinositol alpha-1,6-mannosyltransferase</fullName>
        <ecNumber evidence="4">2.4.1.-</ecNumber>
    </submittedName>
</protein>
<name>A0A7Y9EFA0_9ACTN</name>
<dbReference type="SUPFAM" id="SSF53756">
    <property type="entry name" value="UDP-Glycosyltransferase/glycogen phosphorylase"/>
    <property type="match status" value="1"/>
</dbReference>
<accession>A0A7Y9EFA0</accession>
<feature type="domain" description="Glycosyl transferase family 1" evidence="3">
    <location>
        <begin position="179"/>
        <end position="348"/>
    </location>
</feature>
<sequence>MEIPRTLVLTGHFPPEPGGVQTFTWELVRRLPAERLVVVAPAWAGAAEFDAELGFPVVRRHAYLLFRGLRRLVVRHRVEAGWITAAAPFGMYAPLVRAAGVRWLVGSAHGQELGWFRAPPTRAALRAAARSFDVLTHLSATTLPELRDAVGDRTRLARLAGAVDTVRFRPGMDGSAVRRRHGLGDGPVVLSVARLVRRKGHDMLIRAWADVVRRRPDARLVIVGDGPMRRRLVEMADREAPGAVTVTGPVPAAELPRYYAAANVFSLPCRDDRAGLQTEGLGLSVLEASASGLPVVVGRSGGSPESLIDGRTGVLVDATGPDEIALALHHLLGSPAHAAAMGAAGRRWTCERWSWDAAAARLAALLEGSVPDAPPKHDTPGMEPAWDSGSS</sequence>
<dbReference type="PANTHER" id="PTHR45947:SF3">
    <property type="entry name" value="SULFOQUINOVOSYL TRANSFERASE SQD2"/>
    <property type="match status" value="1"/>
</dbReference>
<evidence type="ECO:0000259" key="3">
    <source>
        <dbReference type="Pfam" id="PF00534"/>
    </source>
</evidence>
<dbReference type="AlphaFoldDB" id="A0A7Y9EFA0"/>
<dbReference type="Gene3D" id="3.40.50.2000">
    <property type="entry name" value="Glycogen Phosphorylase B"/>
    <property type="match status" value="2"/>
</dbReference>
<dbReference type="CDD" id="cd03801">
    <property type="entry name" value="GT4_PimA-like"/>
    <property type="match status" value="1"/>
</dbReference>
<gene>
    <name evidence="4" type="ORF">BJY14_002515</name>
</gene>
<proteinExistence type="predicted"/>
<keyword evidence="1 4" id="KW-0808">Transferase</keyword>
<dbReference type="InterPro" id="IPR001296">
    <property type="entry name" value="Glyco_trans_1"/>
</dbReference>
<dbReference type="Proteomes" id="UP000529783">
    <property type="component" value="Unassembled WGS sequence"/>
</dbReference>
<organism evidence="4 5">
    <name type="scientific">Actinomadura luteofluorescens</name>
    <dbReference type="NCBI Taxonomy" id="46163"/>
    <lineage>
        <taxon>Bacteria</taxon>
        <taxon>Bacillati</taxon>
        <taxon>Actinomycetota</taxon>
        <taxon>Actinomycetes</taxon>
        <taxon>Streptosporangiales</taxon>
        <taxon>Thermomonosporaceae</taxon>
        <taxon>Actinomadura</taxon>
    </lineage>
</organism>
<dbReference type="InterPro" id="IPR050194">
    <property type="entry name" value="Glycosyltransferase_grp1"/>
</dbReference>
<dbReference type="GO" id="GO:0016758">
    <property type="term" value="F:hexosyltransferase activity"/>
    <property type="evidence" value="ECO:0007669"/>
    <property type="project" value="TreeGrafter"/>
</dbReference>
<evidence type="ECO:0000313" key="5">
    <source>
        <dbReference type="Proteomes" id="UP000529783"/>
    </source>
</evidence>
<keyword evidence="5" id="KW-1185">Reference proteome</keyword>
<dbReference type="PANTHER" id="PTHR45947">
    <property type="entry name" value="SULFOQUINOVOSYL TRANSFERASE SQD2"/>
    <property type="match status" value="1"/>
</dbReference>